<reference evidence="2" key="1">
    <citation type="submission" date="2022-12" db="EMBL/GenBank/DDBJ databases">
        <authorList>
            <person name="Petersen C."/>
        </authorList>
    </citation>
    <scope>NUCLEOTIDE SEQUENCE</scope>
    <source>
        <strain evidence="2">IBT 16125</strain>
    </source>
</reference>
<name>A0AAD6CDT6_9EURO</name>
<comment type="caution">
    <text evidence="2">The sequence shown here is derived from an EMBL/GenBank/DDBJ whole genome shotgun (WGS) entry which is preliminary data.</text>
</comment>
<evidence type="ECO:0000256" key="1">
    <source>
        <dbReference type="SAM" id="MobiDB-lite"/>
    </source>
</evidence>
<dbReference type="GeneID" id="81596624"/>
<reference evidence="2" key="2">
    <citation type="journal article" date="2023" name="IMA Fungus">
        <title>Comparative genomic study of the Penicillium genus elucidates a diverse pangenome and 15 lateral gene transfer events.</title>
        <authorList>
            <person name="Petersen C."/>
            <person name="Sorensen T."/>
            <person name="Nielsen M.R."/>
            <person name="Sondergaard T.E."/>
            <person name="Sorensen J.L."/>
            <person name="Fitzpatrick D.A."/>
            <person name="Frisvad J.C."/>
            <person name="Nielsen K.L."/>
        </authorList>
    </citation>
    <scope>NUCLEOTIDE SEQUENCE</scope>
    <source>
        <strain evidence="2">IBT 16125</strain>
    </source>
</reference>
<evidence type="ECO:0000313" key="3">
    <source>
        <dbReference type="Proteomes" id="UP001213681"/>
    </source>
</evidence>
<evidence type="ECO:0000313" key="2">
    <source>
        <dbReference type="EMBL" id="KAJ5461446.1"/>
    </source>
</evidence>
<proteinExistence type="predicted"/>
<protein>
    <submittedName>
        <fullName evidence="2">Uncharacterized protein</fullName>
    </submittedName>
</protein>
<gene>
    <name evidence="2" type="ORF">N7458_002998</name>
</gene>
<feature type="region of interest" description="Disordered" evidence="1">
    <location>
        <begin position="45"/>
        <end position="92"/>
    </location>
</feature>
<dbReference type="RefSeq" id="XP_056770488.1">
    <property type="nucleotide sequence ID" value="XM_056906381.1"/>
</dbReference>
<accession>A0AAD6CDT6</accession>
<feature type="region of interest" description="Disordered" evidence="1">
    <location>
        <begin position="1"/>
        <end position="27"/>
    </location>
</feature>
<keyword evidence="3" id="KW-1185">Reference proteome</keyword>
<dbReference type="EMBL" id="JAPVEA010000002">
    <property type="protein sequence ID" value="KAJ5461446.1"/>
    <property type="molecule type" value="Genomic_DNA"/>
</dbReference>
<organism evidence="2 3">
    <name type="scientific">Penicillium daleae</name>
    <dbReference type="NCBI Taxonomy" id="63821"/>
    <lineage>
        <taxon>Eukaryota</taxon>
        <taxon>Fungi</taxon>
        <taxon>Dikarya</taxon>
        <taxon>Ascomycota</taxon>
        <taxon>Pezizomycotina</taxon>
        <taxon>Eurotiomycetes</taxon>
        <taxon>Eurotiomycetidae</taxon>
        <taxon>Eurotiales</taxon>
        <taxon>Aspergillaceae</taxon>
        <taxon>Penicillium</taxon>
    </lineage>
</organism>
<feature type="compositionally biased region" description="Basic and acidic residues" evidence="1">
    <location>
        <begin position="45"/>
        <end position="58"/>
    </location>
</feature>
<sequence length="104" mass="11680">MPSQNNTYVNCIVDEGRSSSQAPTEHSRRCNFSLLTFRLVARSYKEEPRADAAQRDRVGPPMTNEATYREPWPSHTKLRSNGPGVRYSTEPTELAVANGDALRI</sequence>
<dbReference type="AlphaFoldDB" id="A0AAD6CDT6"/>
<dbReference type="Proteomes" id="UP001213681">
    <property type="component" value="Unassembled WGS sequence"/>
</dbReference>